<name>A0A2S2PHX8_SCHGA</name>
<gene>
    <name evidence="1" type="ORF">g.1236</name>
</gene>
<reference evidence="1" key="1">
    <citation type="submission" date="2018-04" db="EMBL/GenBank/DDBJ databases">
        <title>Transcriptome of Schizaphis graminum biotype I.</title>
        <authorList>
            <person name="Scully E.D."/>
            <person name="Geib S.M."/>
            <person name="Palmer N.A."/>
            <person name="Koch K."/>
            <person name="Bradshaw J."/>
            <person name="Heng-Moss T."/>
            <person name="Sarath G."/>
        </authorList>
    </citation>
    <scope>NUCLEOTIDE SEQUENCE</scope>
</reference>
<protein>
    <submittedName>
        <fullName evidence="1">Uncharacterized protein</fullName>
    </submittedName>
</protein>
<organism evidence="1">
    <name type="scientific">Schizaphis graminum</name>
    <name type="common">Green bug aphid</name>
    <dbReference type="NCBI Taxonomy" id="13262"/>
    <lineage>
        <taxon>Eukaryota</taxon>
        <taxon>Metazoa</taxon>
        <taxon>Ecdysozoa</taxon>
        <taxon>Arthropoda</taxon>
        <taxon>Hexapoda</taxon>
        <taxon>Insecta</taxon>
        <taxon>Pterygota</taxon>
        <taxon>Neoptera</taxon>
        <taxon>Paraneoptera</taxon>
        <taxon>Hemiptera</taxon>
        <taxon>Sternorrhyncha</taxon>
        <taxon>Aphidomorpha</taxon>
        <taxon>Aphidoidea</taxon>
        <taxon>Aphididae</taxon>
        <taxon>Aphidini</taxon>
        <taxon>Schizaphis</taxon>
    </lineage>
</organism>
<dbReference type="AlphaFoldDB" id="A0A2S2PHX8"/>
<evidence type="ECO:0000313" key="1">
    <source>
        <dbReference type="EMBL" id="MBY29025.1"/>
    </source>
</evidence>
<sequence length="137" mass="15757">MKFAYNQLSGSKGKGKNCKSKLEVHCSSSYHLICMTKWSAHTKFKSTGSVHTLLIANCEDIIKNRNYIKCIIDITLYLSRQGIAFKGHLEDNNSLNQGIIKCYIFISALVVKWFYKEFLSKNYIPWHSHIGLDCINF</sequence>
<proteinExistence type="predicted"/>
<accession>A0A2S2PHX8</accession>
<dbReference type="EMBL" id="GGMR01016406">
    <property type="protein sequence ID" value="MBY29025.1"/>
    <property type="molecule type" value="Transcribed_RNA"/>
</dbReference>